<proteinExistence type="predicted"/>
<evidence type="ECO:0000256" key="1">
    <source>
        <dbReference type="ARBA" id="ARBA00023015"/>
    </source>
</evidence>
<evidence type="ECO:0000313" key="6">
    <source>
        <dbReference type="Proteomes" id="UP000254701"/>
    </source>
</evidence>
<dbReference type="PROSITE" id="PS00519">
    <property type="entry name" value="HTH_ASNC_1"/>
    <property type="match status" value="1"/>
</dbReference>
<dbReference type="Pfam" id="PF13412">
    <property type="entry name" value="HTH_24"/>
    <property type="match status" value="1"/>
</dbReference>
<dbReference type="Pfam" id="PF01037">
    <property type="entry name" value="AsnC_trans_reg"/>
    <property type="match status" value="1"/>
</dbReference>
<dbReference type="EMBL" id="UFSM01000002">
    <property type="protein sequence ID" value="SUY28644.1"/>
    <property type="molecule type" value="Genomic_DNA"/>
</dbReference>
<dbReference type="InterPro" id="IPR036388">
    <property type="entry name" value="WH-like_DNA-bd_sf"/>
</dbReference>
<dbReference type="Gene3D" id="1.10.10.10">
    <property type="entry name" value="Winged helix-like DNA-binding domain superfamily/Winged helix DNA-binding domain"/>
    <property type="match status" value="1"/>
</dbReference>
<dbReference type="GO" id="GO:0043565">
    <property type="term" value="F:sequence-specific DNA binding"/>
    <property type="evidence" value="ECO:0007669"/>
    <property type="project" value="InterPro"/>
</dbReference>
<keyword evidence="1" id="KW-0805">Transcription regulation</keyword>
<dbReference type="PANTHER" id="PTHR30154:SF34">
    <property type="entry name" value="TRANSCRIPTIONAL REGULATOR AZLB"/>
    <property type="match status" value="1"/>
</dbReference>
<dbReference type="InterPro" id="IPR019885">
    <property type="entry name" value="Tscrpt_reg_HTH_AsnC-type_CS"/>
</dbReference>
<dbReference type="PANTHER" id="PTHR30154">
    <property type="entry name" value="LEUCINE-RESPONSIVE REGULATORY PROTEIN"/>
    <property type="match status" value="1"/>
</dbReference>
<dbReference type="InterPro" id="IPR019888">
    <property type="entry name" value="Tscrpt_reg_AsnC-like"/>
</dbReference>
<dbReference type="InterPro" id="IPR036390">
    <property type="entry name" value="WH_DNA-bd_sf"/>
</dbReference>
<feature type="domain" description="HTH asnC-type" evidence="4">
    <location>
        <begin position="11"/>
        <end position="76"/>
    </location>
</feature>
<dbReference type="SUPFAM" id="SSF54909">
    <property type="entry name" value="Dimeric alpha+beta barrel"/>
    <property type="match status" value="1"/>
</dbReference>
<dbReference type="RefSeq" id="WP_115734252.1">
    <property type="nucleotide sequence ID" value="NZ_BAAAVY010000001.1"/>
</dbReference>
<dbReference type="GO" id="GO:0005829">
    <property type="term" value="C:cytosol"/>
    <property type="evidence" value="ECO:0007669"/>
    <property type="project" value="TreeGrafter"/>
</dbReference>
<evidence type="ECO:0000259" key="4">
    <source>
        <dbReference type="PROSITE" id="PS50956"/>
    </source>
</evidence>
<dbReference type="OrthoDB" id="9803143at2"/>
<reference evidence="5 6" key="1">
    <citation type="submission" date="2018-06" db="EMBL/GenBank/DDBJ databases">
        <authorList>
            <consortium name="Pathogen Informatics"/>
            <person name="Doyle S."/>
        </authorList>
    </citation>
    <scope>NUCLEOTIDE SEQUENCE [LARGE SCALE GENOMIC DNA]</scope>
    <source>
        <strain evidence="5 6">NCTC10684</strain>
    </source>
</reference>
<keyword evidence="3" id="KW-0804">Transcription</keyword>
<dbReference type="Gene3D" id="3.30.70.920">
    <property type="match status" value="1"/>
</dbReference>
<organism evidence="5 6">
    <name type="scientific">Aminobacter aminovorans</name>
    <name type="common">Chelatobacter heintzii</name>
    <dbReference type="NCBI Taxonomy" id="83263"/>
    <lineage>
        <taxon>Bacteria</taxon>
        <taxon>Pseudomonadati</taxon>
        <taxon>Pseudomonadota</taxon>
        <taxon>Alphaproteobacteria</taxon>
        <taxon>Hyphomicrobiales</taxon>
        <taxon>Phyllobacteriaceae</taxon>
        <taxon>Aminobacter</taxon>
    </lineage>
</organism>
<dbReference type="AlphaFoldDB" id="A0A381IML2"/>
<keyword evidence="2" id="KW-0238">DNA-binding</keyword>
<dbReference type="Proteomes" id="UP000254701">
    <property type="component" value="Unassembled WGS sequence"/>
</dbReference>
<accession>A0A381IML2</accession>
<dbReference type="SUPFAM" id="SSF46785">
    <property type="entry name" value="Winged helix' DNA-binding domain"/>
    <property type="match status" value="1"/>
</dbReference>
<dbReference type="PROSITE" id="PS50956">
    <property type="entry name" value="HTH_ASNC_2"/>
    <property type="match status" value="1"/>
</dbReference>
<gene>
    <name evidence="5" type="primary">lrp_15</name>
    <name evidence="5" type="ORF">NCTC10684_05257</name>
</gene>
<evidence type="ECO:0000256" key="2">
    <source>
        <dbReference type="ARBA" id="ARBA00023125"/>
    </source>
</evidence>
<dbReference type="CDD" id="cd00090">
    <property type="entry name" value="HTH_ARSR"/>
    <property type="match status" value="1"/>
</dbReference>
<name>A0A381IML2_AMIAI</name>
<dbReference type="InterPro" id="IPR019887">
    <property type="entry name" value="Tscrpt_reg_AsnC/Lrp_C"/>
</dbReference>
<dbReference type="InterPro" id="IPR000485">
    <property type="entry name" value="AsnC-type_HTH_dom"/>
</dbReference>
<evidence type="ECO:0000256" key="3">
    <source>
        <dbReference type="ARBA" id="ARBA00023163"/>
    </source>
</evidence>
<protein>
    <submittedName>
        <fullName evidence="5">Leucine-responsive regulatory protein</fullName>
    </submittedName>
</protein>
<dbReference type="PRINTS" id="PR00033">
    <property type="entry name" value="HTHASNC"/>
</dbReference>
<dbReference type="InterPro" id="IPR011008">
    <property type="entry name" value="Dimeric_a/b-barrel"/>
</dbReference>
<evidence type="ECO:0000313" key="5">
    <source>
        <dbReference type="EMBL" id="SUY28644.1"/>
    </source>
</evidence>
<dbReference type="GO" id="GO:0043200">
    <property type="term" value="P:response to amino acid"/>
    <property type="evidence" value="ECO:0007669"/>
    <property type="project" value="TreeGrafter"/>
</dbReference>
<dbReference type="SMART" id="SM00344">
    <property type="entry name" value="HTH_ASNC"/>
    <property type="match status" value="1"/>
</dbReference>
<dbReference type="InterPro" id="IPR011991">
    <property type="entry name" value="ArsR-like_HTH"/>
</dbReference>
<sequence length="157" mass="17590">MTANIANPLKLDKQDLKILNALTRDGRITWSELAEEIGLSLTPTLRRVRRLEQDGIIRGYTADLDQAKLIGAMGLFITITMERQVEEILAKFETAVAGLPEVMSGYLISGGHDYMLHAFVRDLDHYRELLAVLTRIDGIAHIQSSFILKTFARHVGT</sequence>
<dbReference type="GO" id="GO:0006355">
    <property type="term" value="P:regulation of DNA-templated transcription"/>
    <property type="evidence" value="ECO:0007669"/>
    <property type="project" value="UniProtKB-ARBA"/>
</dbReference>